<accession>A0A9N9CPD3</accession>
<dbReference type="InterPro" id="IPR051681">
    <property type="entry name" value="Ser/Thr_Kinases-Pseudokinases"/>
</dbReference>
<gene>
    <name evidence="3" type="ORF">POCULU_LOCUS7937</name>
</gene>
<dbReference type="SUPFAM" id="SSF56112">
    <property type="entry name" value="Protein kinase-like (PK-like)"/>
    <property type="match status" value="1"/>
</dbReference>
<comment type="caution">
    <text evidence="3">The sequence shown here is derived from an EMBL/GenBank/DDBJ whole genome shotgun (WGS) entry which is preliminary data.</text>
</comment>
<dbReference type="OrthoDB" id="6718656at2759"/>
<protein>
    <submittedName>
        <fullName evidence="3">7776_t:CDS:1</fullName>
    </submittedName>
</protein>
<feature type="domain" description="Protein kinase" evidence="2">
    <location>
        <begin position="213"/>
        <end position="467"/>
    </location>
</feature>
<dbReference type="PANTHER" id="PTHR44329:SF289">
    <property type="entry name" value="SERINE_THREONINE-PROTEIN KINASE VIK"/>
    <property type="match status" value="1"/>
</dbReference>
<proteinExistence type="predicted"/>
<evidence type="ECO:0000313" key="4">
    <source>
        <dbReference type="Proteomes" id="UP000789572"/>
    </source>
</evidence>
<dbReference type="EMBL" id="CAJVPJ010002018">
    <property type="protein sequence ID" value="CAG8610793.1"/>
    <property type="molecule type" value="Genomic_DNA"/>
</dbReference>
<dbReference type="InterPro" id="IPR011009">
    <property type="entry name" value="Kinase-like_dom_sf"/>
</dbReference>
<keyword evidence="4" id="KW-1185">Reference proteome</keyword>
<dbReference type="Gene3D" id="1.10.510.10">
    <property type="entry name" value="Transferase(Phosphotransferase) domain 1"/>
    <property type="match status" value="1"/>
</dbReference>
<feature type="region of interest" description="Disordered" evidence="1">
    <location>
        <begin position="557"/>
        <end position="588"/>
    </location>
</feature>
<feature type="compositionally biased region" description="Polar residues" evidence="1">
    <location>
        <begin position="110"/>
        <end position="142"/>
    </location>
</feature>
<dbReference type="Pfam" id="PF07714">
    <property type="entry name" value="PK_Tyr_Ser-Thr"/>
    <property type="match status" value="1"/>
</dbReference>
<feature type="compositionally biased region" description="Basic and acidic residues" evidence="1">
    <location>
        <begin position="560"/>
        <end position="572"/>
    </location>
</feature>
<feature type="region of interest" description="Disordered" evidence="1">
    <location>
        <begin position="107"/>
        <end position="150"/>
    </location>
</feature>
<reference evidence="3" key="1">
    <citation type="submission" date="2021-06" db="EMBL/GenBank/DDBJ databases">
        <authorList>
            <person name="Kallberg Y."/>
            <person name="Tangrot J."/>
            <person name="Rosling A."/>
        </authorList>
    </citation>
    <scope>NUCLEOTIDE SEQUENCE</scope>
    <source>
        <strain evidence="3">IA702</strain>
    </source>
</reference>
<organism evidence="3 4">
    <name type="scientific">Paraglomus occultum</name>
    <dbReference type="NCBI Taxonomy" id="144539"/>
    <lineage>
        <taxon>Eukaryota</taxon>
        <taxon>Fungi</taxon>
        <taxon>Fungi incertae sedis</taxon>
        <taxon>Mucoromycota</taxon>
        <taxon>Glomeromycotina</taxon>
        <taxon>Glomeromycetes</taxon>
        <taxon>Paraglomerales</taxon>
        <taxon>Paraglomeraceae</taxon>
        <taxon>Paraglomus</taxon>
    </lineage>
</organism>
<dbReference type="InterPro" id="IPR000719">
    <property type="entry name" value="Prot_kinase_dom"/>
</dbReference>
<dbReference type="Proteomes" id="UP000789572">
    <property type="component" value="Unassembled WGS sequence"/>
</dbReference>
<evidence type="ECO:0000256" key="1">
    <source>
        <dbReference type="SAM" id="MobiDB-lite"/>
    </source>
</evidence>
<sequence>MAGLSTLFIKIFTFRRKRKRRNSLQTRNAPKRNFLSRSRSVHTNPVNDSTNQIYKDRTSDVSEVSIELVRLDTLPISSPITQPSTQRDTQYSDDYSYARLPPISVERASFSPSQEDSQEPTVSSPPRESQSVNDTDSVTLVKTPTASTSSTLLVTTPSTPTYRKGPWPISARPLSGRRDWRSGYKPIDKTIQAIRLEYPEPAHNLVWVPFEEFTNLRFVARGGFAAVYQATWLKTAQRIALKALDDSQDISEAFLESVKTHWELFSQPYFARLYGFTQLPDTGEFMLVIQYAPYGNLHVFCQRNQMSGWKDRVRILKCIAHGIAELHKKGLVHGDLHPGNILNIDGNRFVIGDVGTSGPANAMVRRKAMYGVLPYIAPEVLKGQEYTKRADIYSFAMIMWELAAGFRPYAGRPHDLFLAKEICDGLRPPVPAGTPKFYEDLMKACWDPNPRLRPDSQEILQTVFKWMLNDMVAASPRRDKVSRSVLSCLDEDIHSNAYYFSRLLQWPHLREGRETVASLMIPRTPAKSYYLPDERQSNYLNLPQHIYQFGFHGRALLGPEPKKSENADEPNSRRRKTDSQCGSGDLGT</sequence>
<dbReference type="InterPro" id="IPR001245">
    <property type="entry name" value="Ser-Thr/Tyr_kinase_cat_dom"/>
</dbReference>
<evidence type="ECO:0000313" key="3">
    <source>
        <dbReference type="EMBL" id="CAG8610793.1"/>
    </source>
</evidence>
<evidence type="ECO:0000259" key="2">
    <source>
        <dbReference type="PROSITE" id="PS50011"/>
    </source>
</evidence>
<dbReference type="GO" id="GO:0004674">
    <property type="term" value="F:protein serine/threonine kinase activity"/>
    <property type="evidence" value="ECO:0007669"/>
    <property type="project" value="TreeGrafter"/>
</dbReference>
<name>A0A9N9CPD3_9GLOM</name>
<dbReference type="GO" id="GO:0005524">
    <property type="term" value="F:ATP binding"/>
    <property type="evidence" value="ECO:0007669"/>
    <property type="project" value="InterPro"/>
</dbReference>
<dbReference type="PROSITE" id="PS50011">
    <property type="entry name" value="PROTEIN_KINASE_DOM"/>
    <property type="match status" value="1"/>
</dbReference>
<dbReference type="AlphaFoldDB" id="A0A9N9CPD3"/>
<dbReference type="PANTHER" id="PTHR44329">
    <property type="entry name" value="SERINE/THREONINE-PROTEIN KINASE TNNI3K-RELATED"/>
    <property type="match status" value="1"/>
</dbReference>